<protein>
    <submittedName>
        <fullName evidence="2">Uncharacterized protein</fullName>
    </submittedName>
</protein>
<evidence type="ECO:0000256" key="1">
    <source>
        <dbReference type="SAM" id="MobiDB-lite"/>
    </source>
</evidence>
<keyword evidence="3" id="KW-1185">Reference proteome</keyword>
<evidence type="ECO:0000313" key="3">
    <source>
        <dbReference type="Proteomes" id="UP001175228"/>
    </source>
</evidence>
<organism evidence="2 3">
    <name type="scientific">Armillaria luteobubalina</name>
    <dbReference type="NCBI Taxonomy" id="153913"/>
    <lineage>
        <taxon>Eukaryota</taxon>
        <taxon>Fungi</taxon>
        <taxon>Dikarya</taxon>
        <taxon>Basidiomycota</taxon>
        <taxon>Agaricomycotina</taxon>
        <taxon>Agaricomycetes</taxon>
        <taxon>Agaricomycetidae</taxon>
        <taxon>Agaricales</taxon>
        <taxon>Marasmiineae</taxon>
        <taxon>Physalacriaceae</taxon>
        <taxon>Armillaria</taxon>
    </lineage>
</organism>
<comment type="caution">
    <text evidence="2">The sequence shown here is derived from an EMBL/GenBank/DDBJ whole genome shotgun (WGS) entry which is preliminary data.</text>
</comment>
<name>A0AA39PSK1_9AGAR</name>
<gene>
    <name evidence="2" type="ORF">EDD18DRAFT_1109930</name>
</gene>
<reference evidence="2" key="1">
    <citation type="submission" date="2023-06" db="EMBL/GenBank/DDBJ databases">
        <authorList>
            <consortium name="Lawrence Berkeley National Laboratory"/>
            <person name="Ahrendt S."/>
            <person name="Sahu N."/>
            <person name="Indic B."/>
            <person name="Wong-Bajracharya J."/>
            <person name="Merenyi Z."/>
            <person name="Ke H.-M."/>
            <person name="Monk M."/>
            <person name="Kocsube S."/>
            <person name="Drula E."/>
            <person name="Lipzen A."/>
            <person name="Balint B."/>
            <person name="Henrissat B."/>
            <person name="Andreopoulos B."/>
            <person name="Martin F.M."/>
            <person name="Harder C.B."/>
            <person name="Rigling D."/>
            <person name="Ford K.L."/>
            <person name="Foster G.D."/>
            <person name="Pangilinan J."/>
            <person name="Papanicolaou A."/>
            <person name="Barry K."/>
            <person name="LaButti K."/>
            <person name="Viragh M."/>
            <person name="Koriabine M."/>
            <person name="Yan M."/>
            <person name="Riley R."/>
            <person name="Champramary S."/>
            <person name="Plett K.L."/>
            <person name="Tsai I.J."/>
            <person name="Slot J."/>
            <person name="Sipos G."/>
            <person name="Plett J."/>
            <person name="Nagy L.G."/>
            <person name="Grigoriev I.V."/>
        </authorList>
    </citation>
    <scope>NUCLEOTIDE SEQUENCE</scope>
    <source>
        <strain evidence="2">HWK02</strain>
    </source>
</reference>
<sequence>MPTNQRTKYTRTHAPQPHTPQPAGKIRTTRCEPPNSCQLCRRPTDRIPFKEFRTAFNEHFASKNHELEFLHAQFTGVQCTRYNSLLLTLVNGRDVDESLASRVSSPFYKRFSTMAEASYWSDLLPGHGLMENVTKEPISYNDDLIRTAMSGSVPQAAIMRFFTPEPMPVEPQGHTPSYMVATVG</sequence>
<feature type="region of interest" description="Disordered" evidence="1">
    <location>
        <begin position="1"/>
        <end position="28"/>
    </location>
</feature>
<proteinExistence type="predicted"/>
<dbReference type="EMBL" id="JAUEPU010000036">
    <property type="protein sequence ID" value="KAK0489772.1"/>
    <property type="molecule type" value="Genomic_DNA"/>
</dbReference>
<accession>A0AA39PSK1</accession>
<evidence type="ECO:0000313" key="2">
    <source>
        <dbReference type="EMBL" id="KAK0489772.1"/>
    </source>
</evidence>
<dbReference type="Proteomes" id="UP001175228">
    <property type="component" value="Unassembled WGS sequence"/>
</dbReference>
<dbReference type="AlphaFoldDB" id="A0AA39PSK1"/>